<evidence type="ECO:0000256" key="5">
    <source>
        <dbReference type="ARBA" id="ARBA00022692"/>
    </source>
</evidence>
<dbReference type="Pfam" id="PF13639">
    <property type="entry name" value="zf-RING_2"/>
    <property type="match status" value="1"/>
</dbReference>
<evidence type="ECO:0000256" key="7">
    <source>
        <dbReference type="ARBA" id="ARBA00022771"/>
    </source>
</evidence>
<dbReference type="PANTHER" id="PTHR45977">
    <property type="entry name" value="TARGET OF ERK KINASE MPK-1"/>
    <property type="match status" value="1"/>
</dbReference>
<dbReference type="PROSITE" id="PS50089">
    <property type="entry name" value="ZF_RING_2"/>
    <property type="match status" value="1"/>
</dbReference>
<dbReference type="PANTHER" id="PTHR45977:SF4">
    <property type="entry name" value="RING-TYPE DOMAIN-CONTAINING PROTEIN"/>
    <property type="match status" value="1"/>
</dbReference>
<dbReference type="Proteomes" id="UP001177140">
    <property type="component" value="Unassembled WGS sequence"/>
</dbReference>
<keyword evidence="4" id="KW-0808">Transferase</keyword>
<proteinExistence type="predicted"/>
<dbReference type="GO" id="GO:0008270">
    <property type="term" value="F:zinc ion binding"/>
    <property type="evidence" value="ECO:0007669"/>
    <property type="project" value="UniProtKB-KW"/>
</dbReference>
<evidence type="ECO:0000256" key="3">
    <source>
        <dbReference type="ARBA" id="ARBA00012483"/>
    </source>
</evidence>
<keyword evidence="9" id="KW-0862">Zinc</keyword>
<evidence type="ECO:0000256" key="13">
    <source>
        <dbReference type="SAM" id="Phobius"/>
    </source>
</evidence>
<dbReference type="SUPFAM" id="SSF57850">
    <property type="entry name" value="RING/U-box"/>
    <property type="match status" value="1"/>
</dbReference>
<keyword evidence="11 13" id="KW-0472">Membrane</keyword>
<dbReference type="InterPro" id="IPR001841">
    <property type="entry name" value="Znf_RING"/>
</dbReference>
<comment type="caution">
    <text evidence="15">The sequence shown here is derived from an EMBL/GenBank/DDBJ whole genome shotgun (WGS) entry which is preliminary data.</text>
</comment>
<evidence type="ECO:0000256" key="12">
    <source>
        <dbReference type="PROSITE-ProRule" id="PRU00175"/>
    </source>
</evidence>
<comment type="catalytic activity">
    <reaction evidence="1">
        <text>S-ubiquitinyl-[E2 ubiquitin-conjugating enzyme]-L-cysteine + [acceptor protein]-L-lysine = [E2 ubiquitin-conjugating enzyme]-L-cysteine + N(6)-ubiquitinyl-[acceptor protein]-L-lysine.</text>
        <dbReference type="EC" id="2.3.2.27"/>
    </reaction>
</comment>
<keyword evidence="5 13" id="KW-0812">Transmembrane</keyword>
<evidence type="ECO:0000256" key="2">
    <source>
        <dbReference type="ARBA" id="ARBA00004141"/>
    </source>
</evidence>
<dbReference type="EMBL" id="JAJJMA010066466">
    <property type="protein sequence ID" value="MCL7027286.1"/>
    <property type="molecule type" value="Genomic_DNA"/>
</dbReference>
<reference evidence="15" key="1">
    <citation type="submission" date="2022-03" db="EMBL/GenBank/DDBJ databases">
        <title>A functionally conserved STORR gene fusion in Papaver species that diverged 16.8 million years ago.</title>
        <authorList>
            <person name="Catania T."/>
        </authorList>
    </citation>
    <scope>NUCLEOTIDE SEQUENCE</scope>
    <source>
        <strain evidence="15">S-191538</strain>
    </source>
</reference>
<evidence type="ECO:0000256" key="8">
    <source>
        <dbReference type="ARBA" id="ARBA00022786"/>
    </source>
</evidence>
<dbReference type="AlphaFoldDB" id="A0AA41RYW9"/>
<dbReference type="CDD" id="cd16454">
    <property type="entry name" value="RING-H2_PA-TM-RING"/>
    <property type="match status" value="1"/>
</dbReference>
<accession>A0AA41RYW9</accession>
<evidence type="ECO:0000313" key="15">
    <source>
        <dbReference type="EMBL" id="MCL7027286.1"/>
    </source>
</evidence>
<evidence type="ECO:0000256" key="4">
    <source>
        <dbReference type="ARBA" id="ARBA00022679"/>
    </source>
</evidence>
<feature type="domain" description="RING-type" evidence="14">
    <location>
        <begin position="202"/>
        <end position="243"/>
    </location>
</feature>
<feature type="transmembrane region" description="Helical" evidence="13">
    <location>
        <begin position="38"/>
        <end position="57"/>
    </location>
</feature>
<evidence type="ECO:0000256" key="10">
    <source>
        <dbReference type="ARBA" id="ARBA00022989"/>
    </source>
</evidence>
<evidence type="ECO:0000313" key="16">
    <source>
        <dbReference type="Proteomes" id="UP001177140"/>
    </source>
</evidence>
<dbReference type="EC" id="2.3.2.27" evidence="3"/>
<dbReference type="InterPro" id="IPR013083">
    <property type="entry name" value="Znf_RING/FYVE/PHD"/>
</dbReference>
<evidence type="ECO:0000256" key="6">
    <source>
        <dbReference type="ARBA" id="ARBA00022723"/>
    </source>
</evidence>
<gene>
    <name evidence="15" type="ORF">MKW94_026336</name>
</gene>
<keyword evidence="7 12" id="KW-0863">Zinc-finger</keyword>
<dbReference type="GO" id="GO:0061630">
    <property type="term" value="F:ubiquitin protein ligase activity"/>
    <property type="evidence" value="ECO:0007669"/>
    <property type="project" value="UniProtKB-EC"/>
</dbReference>
<evidence type="ECO:0000256" key="11">
    <source>
        <dbReference type="ARBA" id="ARBA00023136"/>
    </source>
</evidence>
<evidence type="ECO:0000256" key="1">
    <source>
        <dbReference type="ARBA" id="ARBA00000900"/>
    </source>
</evidence>
<keyword evidence="16" id="KW-1185">Reference proteome</keyword>
<keyword evidence="10 13" id="KW-1133">Transmembrane helix</keyword>
<feature type="transmembrane region" description="Helical" evidence="13">
    <location>
        <begin position="63"/>
        <end position="81"/>
    </location>
</feature>
<organism evidence="15 16">
    <name type="scientific">Papaver nudicaule</name>
    <name type="common">Iceland poppy</name>
    <dbReference type="NCBI Taxonomy" id="74823"/>
    <lineage>
        <taxon>Eukaryota</taxon>
        <taxon>Viridiplantae</taxon>
        <taxon>Streptophyta</taxon>
        <taxon>Embryophyta</taxon>
        <taxon>Tracheophyta</taxon>
        <taxon>Spermatophyta</taxon>
        <taxon>Magnoliopsida</taxon>
        <taxon>Ranunculales</taxon>
        <taxon>Papaveraceae</taxon>
        <taxon>Papaveroideae</taxon>
        <taxon>Papaver</taxon>
    </lineage>
</organism>
<keyword evidence="6" id="KW-0479">Metal-binding</keyword>
<dbReference type="GO" id="GO:0006511">
    <property type="term" value="P:ubiquitin-dependent protein catabolic process"/>
    <property type="evidence" value="ECO:0007669"/>
    <property type="project" value="TreeGrafter"/>
</dbReference>
<name>A0AA41RYW9_PAPNU</name>
<comment type="subcellular location">
    <subcellularLocation>
        <location evidence="2">Membrane</location>
        <topology evidence="2">Multi-pass membrane protein</topology>
    </subcellularLocation>
</comment>
<protein>
    <recommendedName>
        <fullName evidence="3">RING-type E3 ubiquitin transferase</fullName>
        <ecNumber evidence="3">2.3.2.27</ecNumber>
    </recommendedName>
</protein>
<dbReference type="GO" id="GO:0016567">
    <property type="term" value="P:protein ubiquitination"/>
    <property type="evidence" value="ECO:0007669"/>
    <property type="project" value="TreeGrafter"/>
</dbReference>
<keyword evidence="8" id="KW-0833">Ubl conjugation pathway</keyword>
<evidence type="ECO:0000259" key="14">
    <source>
        <dbReference type="PROSITE" id="PS50089"/>
    </source>
</evidence>
<evidence type="ECO:0000256" key="9">
    <source>
        <dbReference type="ARBA" id="ARBA00022833"/>
    </source>
</evidence>
<dbReference type="GO" id="GO:0016020">
    <property type="term" value="C:membrane"/>
    <property type="evidence" value="ECO:0007669"/>
    <property type="project" value="UniProtKB-SubCell"/>
</dbReference>
<dbReference type="SMART" id="SM00184">
    <property type="entry name" value="RING"/>
    <property type="match status" value="1"/>
</dbReference>
<sequence>MSSGFRGIRGDVESGFAGIAPDQRHALRIRGAARPNNTNSFAFLFTVFLLFMILNSNQISPNFLVWVVFGVFLVAAIFRIYEICRQIQVQTAQARAGGSSDALQGQSELPLPSSLAIAARGGLQGLRLQLALLGHNFDELEFETLGVVDSYNVSPAASMSEDEINALPVHKYRVTGQGRQQSNQVHDEALASAKAPEDELTCSVCLEQVNEGEIIRTLPCLHQFHSNCIDPWLRQQGTCPVCKFKANEWQENDVNTGVYDGSPMV</sequence>
<dbReference type="Gene3D" id="3.30.40.10">
    <property type="entry name" value="Zinc/RING finger domain, C3HC4 (zinc finger)"/>
    <property type="match status" value="1"/>
</dbReference>